<proteinExistence type="predicted"/>
<evidence type="ECO:0000313" key="2">
    <source>
        <dbReference type="EMBL" id="TFY54597.1"/>
    </source>
</evidence>
<organism evidence="2 3">
    <name type="scientific">Dentipellis fragilis</name>
    <dbReference type="NCBI Taxonomy" id="205917"/>
    <lineage>
        <taxon>Eukaryota</taxon>
        <taxon>Fungi</taxon>
        <taxon>Dikarya</taxon>
        <taxon>Basidiomycota</taxon>
        <taxon>Agaricomycotina</taxon>
        <taxon>Agaricomycetes</taxon>
        <taxon>Russulales</taxon>
        <taxon>Hericiaceae</taxon>
        <taxon>Dentipellis</taxon>
    </lineage>
</organism>
<name>A0A4Y9XZ23_9AGAM</name>
<feature type="region of interest" description="Disordered" evidence="1">
    <location>
        <begin position="158"/>
        <end position="193"/>
    </location>
</feature>
<keyword evidence="3" id="KW-1185">Reference proteome</keyword>
<feature type="compositionally biased region" description="Basic residues" evidence="1">
    <location>
        <begin position="158"/>
        <end position="170"/>
    </location>
</feature>
<gene>
    <name evidence="2" type="ORF">EVG20_g9643</name>
</gene>
<dbReference type="AlphaFoldDB" id="A0A4Y9XZ23"/>
<protein>
    <submittedName>
        <fullName evidence="2">Uncharacterized protein</fullName>
    </submittedName>
</protein>
<accession>A0A4Y9XZ23</accession>
<evidence type="ECO:0000256" key="1">
    <source>
        <dbReference type="SAM" id="MobiDB-lite"/>
    </source>
</evidence>
<evidence type="ECO:0000313" key="3">
    <source>
        <dbReference type="Proteomes" id="UP000298327"/>
    </source>
</evidence>
<reference evidence="2 3" key="1">
    <citation type="submission" date="2019-02" db="EMBL/GenBank/DDBJ databases">
        <title>Genome sequencing of the rare red list fungi Dentipellis fragilis.</title>
        <authorList>
            <person name="Buettner E."/>
            <person name="Kellner H."/>
        </authorList>
    </citation>
    <scope>NUCLEOTIDE SEQUENCE [LARGE SCALE GENOMIC DNA]</scope>
    <source>
        <strain evidence="2 3">DSM 105465</strain>
    </source>
</reference>
<comment type="caution">
    <text evidence="2">The sequence shown here is derived from an EMBL/GenBank/DDBJ whole genome shotgun (WGS) entry which is preliminary data.</text>
</comment>
<dbReference type="EMBL" id="SEOQ01001009">
    <property type="protein sequence ID" value="TFY54597.1"/>
    <property type="molecule type" value="Genomic_DNA"/>
</dbReference>
<dbReference type="Proteomes" id="UP000298327">
    <property type="component" value="Unassembled WGS sequence"/>
</dbReference>
<sequence length="193" mass="20835">MRLYADAYLGPADTIAGPNASPGADAAEDAEALTDMADAYTRGADAYSYSKALKTDASGAPVVRLTWDLRGLRERIGAAATGRQVLRELGGLMGELDRNMHMDADVGGCAETDEVLRALGMDRGHACECELGYGREGADWEWCVAEVGEYIVTPPLRKRRKARKTRRRARAASSSSEESVYDPYAPSTSANRL</sequence>